<evidence type="ECO:0000256" key="3">
    <source>
        <dbReference type="ARBA" id="ARBA00013308"/>
    </source>
</evidence>
<dbReference type="CDD" id="cd00114">
    <property type="entry name" value="LIGANc"/>
    <property type="match status" value="1"/>
</dbReference>
<dbReference type="Pfam" id="PF03120">
    <property type="entry name" value="OB_DNA_ligase"/>
    <property type="match status" value="1"/>
</dbReference>
<comment type="caution">
    <text evidence="14">Lacks conserved residue(s) required for the propagation of feature annotation.</text>
</comment>
<feature type="binding site" evidence="14">
    <location>
        <position position="425"/>
    </location>
    <ligand>
        <name>Zn(2+)</name>
        <dbReference type="ChEBI" id="CHEBI:29105"/>
    </ligand>
</feature>
<feature type="domain" description="BRCT" evidence="15">
    <location>
        <begin position="581"/>
        <end position="659"/>
    </location>
</feature>
<dbReference type="AlphaFoldDB" id="A0A368BLS1"/>
<protein>
    <recommendedName>
        <fullName evidence="3 14">DNA ligase</fullName>
        <ecNumber evidence="2 14">6.5.1.2</ecNumber>
    </recommendedName>
    <alternativeName>
        <fullName evidence="14">Polydeoxyribonucleotide synthase [NAD(+)]</fullName>
    </alternativeName>
</protein>
<evidence type="ECO:0000256" key="11">
    <source>
        <dbReference type="ARBA" id="ARBA00023204"/>
    </source>
</evidence>
<dbReference type="EC" id="6.5.1.2" evidence="2 14"/>
<dbReference type="SUPFAM" id="SSF50249">
    <property type="entry name" value="Nucleic acid-binding proteins"/>
    <property type="match status" value="1"/>
</dbReference>
<feature type="binding site" evidence="14">
    <location>
        <position position="169"/>
    </location>
    <ligand>
        <name>NAD(+)</name>
        <dbReference type="ChEBI" id="CHEBI:57540"/>
    </ligand>
</feature>
<keyword evidence="7 14" id="KW-0227">DNA damage</keyword>
<dbReference type="GO" id="GO:0003911">
    <property type="term" value="F:DNA ligase (NAD+) activity"/>
    <property type="evidence" value="ECO:0007669"/>
    <property type="project" value="UniProtKB-UniRule"/>
</dbReference>
<dbReference type="Gene3D" id="3.30.470.30">
    <property type="entry name" value="DNA ligase/mRNA capping enzyme"/>
    <property type="match status" value="1"/>
</dbReference>
<keyword evidence="10 14" id="KW-0520">NAD</keyword>
<keyword evidence="9 14" id="KW-0460">Magnesium</keyword>
<dbReference type="InterPro" id="IPR013839">
    <property type="entry name" value="DNAligase_adenylation"/>
</dbReference>
<evidence type="ECO:0000313" key="16">
    <source>
        <dbReference type="EMBL" id="RCL37636.1"/>
    </source>
</evidence>
<name>A0A368BLS1_9GAMM</name>
<dbReference type="Gene3D" id="2.40.50.140">
    <property type="entry name" value="Nucleic acid-binding proteins"/>
    <property type="match status" value="1"/>
</dbReference>
<dbReference type="InterPro" id="IPR036420">
    <property type="entry name" value="BRCT_dom_sf"/>
</dbReference>
<keyword evidence="4 14" id="KW-0436">Ligase</keyword>
<evidence type="ECO:0000256" key="10">
    <source>
        <dbReference type="ARBA" id="ARBA00023027"/>
    </source>
</evidence>
<dbReference type="GO" id="GO:0006260">
    <property type="term" value="P:DNA replication"/>
    <property type="evidence" value="ECO:0007669"/>
    <property type="project" value="UniProtKB-KW"/>
</dbReference>
<dbReference type="SMART" id="SM00532">
    <property type="entry name" value="LIGANc"/>
    <property type="match status" value="1"/>
</dbReference>
<evidence type="ECO:0000256" key="2">
    <source>
        <dbReference type="ARBA" id="ARBA00012722"/>
    </source>
</evidence>
<dbReference type="SUPFAM" id="SSF47781">
    <property type="entry name" value="RuvA domain 2-like"/>
    <property type="match status" value="1"/>
</dbReference>
<dbReference type="InterPro" id="IPR004150">
    <property type="entry name" value="NAD_DNA_ligase_OB"/>
</dbReference>
<dbReference type="Gene3D" id="1.10.287.610">
    <property type="entry name" value="Helix hairpin bin"/>
    <property type="match status" value="1"/>
</dbReference>
<dbReference type="InterPro" id="IPR013840">
    <property type="entry name" value="DNAligase_N"/>
</dbReference>
<dbReference type="PANTHER" id="PTHR23389">
    <property type="entry name" value="CHROMOSOME TRANSMISSION FIDELITY FACTOR 18"/>
    <property type="match status" value="1"/>
</dbReference>
<evidence type="ECO:0000256" key="13">
    <source>
        <dbReference type="ARBA" id="ARBA00060881"/>
    </source>
</evidence>
<evidence type="ECO:0000256" key="14">
    <source>
        <dbReference type="HAMAP-Rule" id="MF_01588"/>
    </source>
</evidence>
<dbReference type="Pfam" id="PF01653">
    <property type="entry name" value="DNA_ligase_aden"/>
    <property type="match status" value="1"/>
</dbReference>
<evidence type="ECO:0000313" key="17">
    <source>
        <dbReference type="Proteomes" id="UP000252147"/>
    </source>
</evidence>
<dbReference type="InterPro" id="IPR012340">
    <property type="entry name" value="NA-bd_OB-fold"/>
</dbReference>
<gene>
    <name evidence="14" type="primary">ligA</name>
    <name evidence="16" type="ORF">DBW97_04550</name>
</gene>
<dbReference type="InterPro" id="IPR003583">
    <property type="entry name" value="Hlx-hairpin-Hlx_DNA-bd_motif"/>
</dbReference>
<dbReference type="Pfam" id="PF00533">
    <property type="entry name" value="BRCT"/>
    <property type="match status" value="1"/>
</dbReference>
<evidence type="ECO:0000259" key="15">
    <source>
        <dbReference type="PROSITE" id="PS50172"/>
    </source>
</evidence>
<comment type="function">
    <text evidence="1 14">DNA ligase that catalyzes the formation of phosphodiester linkages between 5'-phosphoryl and 3'-hydroxyl groups in double-stranded DNA using NAD as a coenzyme and as the energy source for the reaction. It is essential for DNA replication and repair of damaged DNA.</text>
</comment>
<dbReference type="CDD" id="cd17748">
    <property type="entry name" value="BRCT_DNA_ligase_like"/>
    <property type="match status" value="1"/>
</dbReference>
<dbReference type="Gene3D" id="1.10.150.20">
    <property type="entry name" value="5' to 3' exonuclease, C-terminal subdomain"/>
    <property type="match status" value="2"/>
</dbReference>
<dbReference type="FunFam" id="1.10.150.20:FF:000007">
    <property type="entry name" value="DNA ligase"/>
    <property type="match status" value="1"/>
</dbReference>
<feature type="binding site" evidence="14">
    <location>
        <position position="110"/>
    </location>
    <ligand>
        <name>NAD(+)</name>
        <dbReference type="ChEBI" id="CHEBI:57540"/>
    </ligand>
</feature>
<evidence type="ECO:0000256" key="5">
    <source>
        <dbReference type="ARBA" id="ARBA00022705"/>
    </source>
</evidence>
<dbReference type="GO" id="GO:0003677">
    <property type="term" value="F:DNA binding"/>
    <property type="evidence" value="ECO:0007669"/>
    <property type="project" value="InterPro"/>
</dbReference>
<evidence type="ECO:0000256" key="7">
    <source>
        <dbReference type="ARBA" id="ARBA00022763"/>
    </source>
</evidence>
<feature type="active site" description="N6-AMP-lysine intermediate" evidence="14">
    <location>
        <position position="112"/>
    </location>
</feature>
<proteinExistence type="inferred from homology"/>
<comment type="catalytic activity">
    <reaction evidence="12 14">
        <text>NAD(+) + (deoxyribonucleotide)n-3'-hydroxyl + 5'-phospho-(deoxyribonucleotide)m = (deoxyribonucleotide)n+m + AMP + beta-nicotinamide D-nucleotide.</text>
        <dbReference type="EC" id="6.5.1.2"/>
    </reaction>
</comment>
<dbReference type="InterPro" id="IPR001357">
    <property type="entry name" value="BRCT_dom"/>
</dbReference>
<dbReference type="GO" id="GO:0006281">
    <property type="term" value="P:DNA repair"/>
    <property type="evidence" value="ECO:0007669"/>
    <property type="project" value="UniProtKB-KW"/>
</dbReference>
<dbReference type="SMART" id="SM00292">
    <property type="entry name" value="BRCT"/>
    <property type="match status" value="1"/>
</dbReference>
<dbReference type="PANTHER" id="PTHR23389:SF9">
    <property type="entry name" value="DNA LIGASE"/>
    <property type="match status" value="1"/>
</dbReference>
<dbReference type="PROSITE" id="PS50172">
    <property type="entry name" value="BRCT"/>
    <property type="match status" value="1"/>
</dbReference>
<dbReference type="NCBIfam" id="NF005932">
    <property type="entry name" value="PRK07956.1"/>
    <property type="match status" value="1"/>
</dbReference>
<keyword evidence="8 14" id="KW-0862">Zinc</keyword>
<feature type="binding site" evidence="14">
    <location>
        <begin position="79"/>
        <end position="80"/>
    </location>
    <ligand>
        <name>NAD(+)</name>
        <dbReference type="ChEBI" id="CHEBI:57540"/>
    </ligand>
</feature>
<dbReference type="SUPFAM" id="SSF52113">
    <property type="entry name" value="BRCT domain"/>
    <property type="match status" value="1"/>
</dbReference>
<feature type="binding site" evidence="14">
    <location>
        <position position="133"/>
    </location>
    <ligand>
        <name>NAD(+)</name>
        <dbReference type="ChEBI" id="CHEBI:57540"/>
    </ligand>
</feature>
<dbReference type="Proteomes" id="UP000252147">
    <property type="component" value="Unassembled WGS sequence"/>
</dbReference>
<accession>A0A368BLS1</accession>
<feature type="binding site" evidence="14">
    <location>
        <position position="403"/>
    </location>
    <ligand>
        <name>Zn(2+)</name>
        <dbReference type="ChEBI" id="CHEBI:29105"/>
    </ligand>
</feature>
<dbReference type="Pfam" id="PF12826">
    <property type="entry name" value="HHH_2"/>
    <property type="match status" value="1"/>
</dbReference>
<evidence type="ECO:0000256" key="9">
    <source>
        <dbReference type="ARBA" id="ARBA00022842"/>
    </source>
</evidence>
<sequence length="659" mass="73998">MSLEEELIKLKAEVERHSKLYHQEDSPEISDAEYDALYARLKELEVLTKSSDSSSPTATVGAKPKRGFEKHTHLKPMLSLSNVFNDEEFSKFEERVTKWTGQHDIEYSIEPKFDGIGISITYEKGKLTKAVTRGDGAVGEMVTENVRQISKIPHEIKYDVPDIVELRGEIFFRLKDFNRLNQNLEKENGKKFISPRNAAAGTLRNLDSEVVKSRPLDIFFYALGGCSSDLTFSSQKEFFSFLSKNSFPTNELTSYGDINHVARGVKAILSSRDNLEYEIDGAVVKVNDFQLQEKLGFVSKAPRWAVAWKFPASEKFTKVNDVLFSVGRTGVVTPFAQIEPVLLSGANISNVSLHNMDELKRLDIMVNDTVLVKRAGDVIPQIVKVNHDVRDASAKPVNIPDVCPSCNTKLHLDGPFLRCINGMSCKKQLFGFFEHFVSRKAMNIEGLGYKINKHLINLGYVKEVADLFKLKKYESELKSLEGFGEKSIDNLFDSIEASRSPTLEMFINSLGIPEVGETTASSLARYFKTFEKLRGANFDALMQMDNIGEVVARHIVTFFEQDPIGINSLLEELSIQDFVVSEDSHLDNLKIVITGSFENFSRDELKQLIKQRGGIPSSAVSSKTDYLIIGENAGSKLKKATEFSIELITEDKLSDFLKL</sequence>
<reference evidence="16 17" key="1">
    <citation type="journal article" date="2018" name="Microbiome">
        <title>Fine metagenomic profile of the Mediterranean stratified and mixed water columns revealed by assembly and recruitment.</title>
        <authorList>
            <person name="Haro-Moreno J.M."/>
            <person name="Lopez-Perez M."/>
            <person name="De La Torre J.R."/>
            <person name="Picazo A."/>
            <person name="Camacho A."/>
            <person name="Rodriguez-Valera F."/>
        </authorList>
    </citation>
    <scope>NUCLEOTIDE SEQUENCE [LARGE SCALE GENOMIC DNA]</scope>
    <source>
        <strain evidence="16">MED-G83</strain>
    </source>
</reference>
<dbReference type="GO" id="GO:0005829">
    <property type="term" value="C:cytosol"/>
    <property type="evidence" value="ECO:0007669"/>
    <property type="project" value="TreeGrafter"/>
</dbReference>
<comment type="cofactor">
    <cofactor evidence="14">
        <name>Mg(2+)</name>
        <dbReference type="ChEBI" id="CHEBI:18420"/>
    </cofactor>
    <cofactor evidence="14">
        <name>Mn(2+)</name>
        <dbReference type="ChEBI" id="CHEBI:29035"/>
    </cofactor>
</comment>
<keyword evidence="6 14" id="KW-0479">Metal-binding</keyword>
<evidence type="ECO:0000256" key="8">
    <source>
        <dbReference type="ARBA" id="ARBA00022833"/>
    </source>
</evidence>
<feature type="binding site" evidence="14">
    <location>
        <position position="406"/>
    </location>
    <ligand>
        <name>Zn(2+)</name>
        <dbReference type="ChEBI" id="CHEBI:29105"/>
    </ligand>
</feature>
<evidence type="ECO:0000256" key="4">
    <source>
        <dbReference type="ARBA" id="ARBA00022598"/>
    </source>
</evidence>
<dbReference type="InterPro" id="IPR010994">
    <property type="entry name" value="RuvA_2-like"/>
</dbReference>
<dbReference type="EMBL" id="QOPD01000008">
    <property type="protein sequence ID" value="RCL37636.1"/>
    <property type="molecule type" value="Genomic_DNA"/>
</dbReference>
<keyword evidence="5 14" id="KW-0235">DNA replication</keyword>
<evidence type="ECO:0000256" key="6">
    <source>
        <dbReference type="ARBA" id="ARBA00022723"/>
    </source>
</evidence>
<keyword evidence="14" id="KW-0464">Manganese</keyword>
<dbReference type="InterPro" id="IPR001679">
    <property type="entry name" value="DNA_ligase"/>
</dbReference>
<dbReference type="GO" id="GO:0046872">
    <property type="term" value="F:metal ion binding"/>
    <property type="evidence" value="ECO:0007669"/>
    <property type="project" value="UniProtKB-KW"/>
</dbReference>
<dbReference type="NCBIfam" id="TIGR00575">
    <property type="entry name" value="dnlj"/>
    <property type="match status" value="1"/>
</dbReference>
<comment type="caution">
    <text evidence="16">The sequence shown here is derived from an EMBL/GenBank/DDBJ whole genome shotgun (WGS) entry which is preliminary data.</text>
</comment>
<feature type="binding site" evidence="14">
    <location>
        <position position="309"/>
    </location>
    <ligand>
        <name>NAD(+)</name>
        <dbReference type="ChEBI" id="CHEBI:57540"/>
    </ligand>
</feature>
<evidence type="ECO:0000256" key="1">
    <source>
        <dbReference type="ARBA" id="ARBA00004067"/>
    </source>
</evidence>
<dbReference type="SUPFAM" id="SSF56091">
    <property type="entry name" value="DNA ligase/mRNA capping enzyme, catalytic domain"/>
    <property type="match status" value="1"/>
</dbReference>
<feature type="binding site" evidence="14">
    <location>
        <position position="285"/>
    </location>
    <ligand>
        <name>NAD(+)</name>
        <dbReference type="ChEBI" id="CHEBI:57540"/>
    </ligand>
</feature>
<comment type="similarity">
    <text evidence="13 14">Belongs to the NAD-dependent DNA ligase family. LigA subfamily.</text>
</comment>
<dbReference type="InterPro" id="IPR041663">
    <property type="entry name" value="DisA/LigA_HHH"/>
</dbReference>
<dbReference type="FunFam" id="2.40.50.140:FF:000012">
    <property type="entry name" value="DNA ligase"/>
    <property type="match status" value="1"/>
</dbReference>
<dbReference type="HAMAP" id="MF_01588">
    <property type="entry name" value="DNA_ligase_A"/>
    <property type="match status" value="1"/>
</dbReference>
<feature type="binding site" evidence="14">
    <location>
        <begin position="31"/>
        <end position="35"/>
    </location>
    <ligand>
        <name>NAD(+)</name>
        <dbReference type="ChEBI" id="CHEBI:57540"/>
    </ligand>
</feature>
<evidence type="ECO:0000256" key="12">
    <source>
        <dbReference type="ARBA" id="ARBA00034005"/>
    </source>
</evidence>
<organism evidence="16 17">
    <name type="scientific">SAR86 cluster bacterium</name>
    <dbReference type="NCBI Taxonomy" id="2030880"/>
    <lineage>
        <taxon>Bacteria</taxon>
        <taxon>Pseudomonadati</taxon>
        <taxon>Pseudomonadota</taxon>
        <taxon>Gammaproteobacteria</taxon>
        <taxon>SAR86 cluster</taxon>
    </lineage>
</organism>
<keyword evidence="11 14" id="KW-0234">DNA repair</keyword>
<dbReference type="SMART" id="SM00278">
    <property type="entry name" value="HhH1"/>
    <property type="match status" value="4"/>
</dbReference>
<dbReference type="Gene3D" id="3.40.50.10190">
    <property type="entry name" value="BRCT domain"/>
    <property type="match status" value="1"/>
</dbReference>
<dbReference type="PIRSF" id="PIRSF001604">
    <property type="entry name" value="LigA"/>
    <property type="match status" value="1"/>
</dbReference>